<name>A0ABD6ESC9_9BILA</name>
<feature type="transmembrane region" description="Helical" evidence="6">
    <location>
        <begin position="78"/>
        <end position="95"/>
    </location>
</feature>
<protein>
    <recommendedName>
        <fullName evidence="7">Cation/H+ exchanger transmembrane domain-containing protein</fullName>
    </recommendedName>
</protein>
<evidence type="ECO:0000256" key="5">
    <source>
        <dbReference type="ARBA" id="ARBA00023136"/>
    </source>
</evidence>
<dbReference type="Pfam" id="PF00999">
    <property type="entry name" value="Na_H_Exchanger"/>
    <property type="match status" value="1"/>
</dbReference>
<feature type="domain" description="Cation/H+ exchanger transmembrane" evidence="7">
    <location>
        <begin position="21"/>
        <end position="167"/>
    </location>
</feature>
<sequence>MFGSSGLNMDSAGPIGVLCSAFAAGYKWKQRKSPTGVLDEERRLAILWNFLFQPILFTLIGFELSFTKMDLQTAGRSLAVLVIGLIFRCLTAYLVCFHCSFNKKEKLFVALAWTPKATVQAALAPMVLEWAENDMSTPNSYRRAGAVILTVAILAILISAPFGAIMIRLTASRLLQNHLSGC</sequence>
<keyword evidence="9" id="KW-1185">Reference proteome</keyword>
<evidence type="ECO:0000259" key="7">
    <source>
        <dbReference type="Pfam" id="PF00999"/>
    </source>
</evidence>
<comment type="subcellular location">
    <subcellularLocation>
        <location evidence="1">Membrane</location>
        <topology evidence="1">Multi-pass membrane protein</topology>
    </subcellularLocation>
</comment>
<dbReference type="Proteomes" id="UP001608902">
    <property type="component" value="Unassembled WGS sequence"/>
</dbReference>
<evidence type="ECO:0000256" key="3">
    <source>
        <dbReference type="ARBA" id="ARBA00022692"/>
    </source>
</evidence>
<evidence type="ECO:0000313" key="9">
    <source>
        <dbReference type="Proteomes" id="UP001608902"/>
    </source>
</evidence>
<dbReference type="InterPro" id="IPR051843">
    <property type="entry name" value="CPA1_transporter"/>
</dbReference>
<dbReference type="InterPro" id="IPR006153">
    <property type="entry name" value="Cation/H_exchanger_TM"/>
</dbReference>
<gene>
    <name evidence="8" type="ORF">AB6A40_008756</name>
</gene>
<evidence type="ECO:0000256" key="4">
    <source>
        <dbReference type="ARBA" id="ARBA00022989"/>
    </source>
</evidence>
<comment type="caution">
    <text evidence="8">The sequence shown here is derived from an EMBL/GenBank/DDBJ whole genome shotgun (WGS) entry which is preliminary data.</text>
</comment>
<comment type="similarity">
    <text evidence="2">Belongs to the monovalent cation:proton antiporter 1 (CPA1) transporter (TC 2.A.36) family.</text>
</comment>
<evidence type="ECO:0000256" key="6">
    <source>
        <dbReference type="SAM" id="Phobius"/>
    </source>
</evidence>
<dbReference type="AlphaFoldDB" id="A0ABD6ESC9"/>
<organism evidence="8 9">
    <name type="scientific">Gnathostoma spinigerum</name>
    <dbReference type="NCBI Taxonomy" id="75299"/>
    <lineage>
        <taxon>Eukaryota</taxon>
        <taxon>Metazoa</taxon>
        <taxon>Ecdysozoa</taxon>
        <taxon>Nematoda</taxon>
        <taxon>Chromadorea</taxon>
        <taxon>Rhabditida</taxon>
        <taxon>Spirurina</taxon>
        <taxon>Gnathostomatomorpha</taxon>
        <taxon>Gnathostomatoidea</taxon>
        <taxon>Gnathostomatidae</taxon>
        <taxon>Gnathostoma</taxon>
    </lineage>
</organism>
<accession>A0ABD6ESC9</accession>
<evidence type="ECO:0000313" key="8">
    <source>
        <dbReference type="EMBL" id="MFH4982047.1"/>
    </source>
</evidence>
<dbReference type="PANTHER" id="PTHR31102:SF1">
    <property type="entry name" value="CATION_H+ EXCHANGER DOMAIN-CONTAINING PROTEIN"/>
    <property type="match status" value="1"/>
</dbReference>
<dbReference type="EMBL" id="JBGFUD010008393">
    <property type="protein sequence ID" value="MFH4982047.1"/>
    <property type="molecule type" value="Genomic_DNA"/>
</dbReference>
<keyword evidence="5 6" id="KW-0472">Membrane</keyword>
<dbReference type="PANTHER" id="PTHR31102">
    <property type="match status" value="1"/>
</dbReference>
<keyword evidence="3 6" id="KW-0812">Transmembrane</keyword>
<feature type="transmembrane region" description="Helical" evidence="6">
    <location>
        <begin position="46"/>
        <end position="66"/>
    </location>
</feature>
<evidence type="ECO:0000256" key="2">
    <source>
        <dbReference type="ARBA" id="ARBA00007367"/>
    </source>
</evidence>
<reference evidence="8 9" key="1">
    <citation type="submission" date="2024-08" db="EMBL/GenBank/DDBJ databases">
        <title>Gnathostoma spinigerum genome.</title>
        <authorList>
            <person name="Gonzalez-Bertolin B."/>
            <person name="Monzon S."/>
            <person name="Zaballos A."/>
            <person name="Jimenez P."/>
            <person name="Dekumyoy P."/>
            <person name="Varona S."/>
            <person name="Cuesta I."/>
            <person name="Sumanam S."/>
            <person name="Adisakwattana P."/>
            <person name="Gasser R.B."/>
            <person name="Hernandez-Gonzalez A."/>
            <person name="Young N.D."/>
            <person name="Perteguer M.J."/>
        </authorList>
    </citation>
    <scope>NUCLEOTIDE SEQUENCE [LARGE SCALE GENOMIC DNA]</scope>
    <source>
        <strain evidence="8">AL3</strain>
        <tissue evidence="8">Liver</tissue>
    </source>
</reference>
<proteinExistence type="inferred from homology"/>
<keyword evidence="4 6" id="KW-1133">Transmembrane helix</keyword>
<dbReference type="GO" id="GO:0016020">
    <property type="term" value="C:membrane"/>
    <property type="evidence" value="ECO:0007669"/>
    <property type="project" value="UniProtKB-SubCell"/>
</dbReference>
<evidence type="ECO:0000256" key="1">
    <source>
        <dbReference type="ARBA" id="ARBA00004141"/>
    </source>
</evidence>
<feature type="transmembrane region" description="Helical" evidence="6">
    <location>
        <begin position="147"/>
        <end position="167"/>
    </location>
</feature>